<evidence type="ECO:0000256" key="3">
    <source>
        <dbReference type="ARBA" id="ARBA00022741"/>
    </source>
</evidence>
<evidence type="ECO:0000313" key="7">
    <source>
        <dbReference type="Proteomes" id="UP000186469"/>
    </source>
</evidence>
<dbReference type="InterPro" id="IPR003593">
    <property type="entry name" value="AAA+_ATPase"/>
</dbReference>
<evidence type="ECO:0000256" key="4">
    <source>
        <dbReference type="ARBA" id="ARBA00022840"/>
    </source>
</evidence>
<dbReference type="PROSITE" id="PS50893">
    <property type="entry name" value="ABC_TRANSPORTER_2"/>
    <property type="match status" value="1"/>
</dbReference>
<proteinExistence type="inferred from homology"/>
<dbReference type="SMART" id="SM00382">
    <property type="entry name" value="AAA"/>
    <property type="match status" value="1"/>
</dbReference>
<dbReference type="AlphaFoldDB" id="A0A1M7TKL7"/>
<dbReference type="GO" id="GO:0005524">
    <property type="term" value="F:ATP binding"/>
    <property type="evidence" value="ECO:0007669"/>
    <property type="project" value="UniProtKB-KW"/>
</dbReference>
<evidence type="ECO:0000256" key="1">
    <source>
        <dbReference type="ARBA" id="ARBA00005417"/>
    </source>
</evidence>
<dbReference type="PANTHER" id="PTHR42734:SF17">
    <property type="entry name" value="METAL TRANSPORT SYSTEM ATP-BINDING PROTEIN TM_0124-RELATED"/>
    <property type="match status" value="1"/>
</dbReference>
<dbReference type="InterPro" id="IPR017871">
    <property type="entry name" value="ABC_transporter-like_CS"/>
</dbReference>
<name>A0A1M7TKL7_9BACT</name>
<dbReference type="InterPro" id="IPR003439">
    <property type="entry name" value="ABC_transporter-like_ATP-bd"/>
</dbReference>
<evidence type="ECO:0000313" key="6">
    <source>
        <dbReference type="EMBL" id="SHN71255.1"/>
    </source>
</evidence>
<keyword evidence="2" id="KW-0813">Transport</keyword>
<accession>A0A1M7TKL7</accession>
<sequence>MTKHTIKKPKEDLQQNIDNIVPPKIAVELENVFFSYQKKDTSQGTIFNSFENQNNYVLNNINYSLEQGSLLAVLGPNGGGKTTLLRLLLGFLEPDSGKIKIFGKDPSASDSLIGYVPQSSTLRLDFPVNVENMVLMGAAKREEFFSLKHFGQYWSVNKKNKEKAGYFLNQLGLGSHLKRKISELSGGELQRALIARALMGWNDDKPFLLLLDEPTASIDPAGKFCFYEFLHTLKNKITSIVVSHDLTTASNIFDHLVIINKTLIEAKAVTQSPEQPQSYIPVAFSTNINLETIFGKHEHDCPCPVASFIKATKEEK</sequence>
<dbReference type="InterPro" id="IPR050153">
    <property type="entry name" value="Metal_Ion_Import_ABC"/>
</dbReference>
<dbReference type="STRING" id="1121455.SAMN02745728_02172"/>
<evidence type="ECO:0000256" key="2">
    <source>
        <dbReference type="ARBA" id="ARBA00022448"/>
    </source>
</evidence>
<dbReference type="Gene3D" id="3.40.50.300">
    <property type="entry name" value="P-loop containing nucleotide triphosphate hydrolases"/>
    <property type="match status" value="1"/>
</dbReference>
<dbReference type="PANTHER" id="PTHR42734">
    <property type="entry name" value="METAL TRANSPORT SYSTEM ATP-BINDING PROTEIN TM_0124-RELATED"/>
    <property type="match status" value="1"/>
</dbReference>
<keyword evidence="4 6" id="KW-0067">ATP-binding</keyword>
<dbReference type="RefSeq" id="WP_072697845.1">
    <property type="nucleotide sequence ID" value="NZ_FRDI01000014.1"/>
</dbReference>
<protein>
    <submittedName>
        <fullName evidence="6">Zinc transport system ATP-binding protein</fullName>
    </submittedName>
</protein>
<reference evidence="6 7" key="1">
    <citation type="submission" date="2016-12" db="EMBL/GenBank/DDBJ databases">
        <authorList>
            <person name="Song W.-J."/>
            <person name="Kurnit D.M."/>
        </authorList>
    </citation>
    <scope>NUCLEOTIDE SEQUENCE [LARGE SCALE GENOMIC DNA]</scope>
    <source>
        <strain evidence="6 7">DSM 11393</strain>
    </source>
</reference>
<dbReference type="EMBL" id="FRDI01000014">
    <property type="protein sequence ID" value="SHN71255.1"/>
    <property type="molecule type" value="Genomic_DNA"/>
</dbReference>
<organism evidence="6 7">
    <name type="scientific">Desulfovibrio litoralis DSM 11393</name>
    <dbReference type="NCBI Taxonomy" id="1121455"/>
    <lineage>
        <taxon>Bacteria</taxon>
        <taxon>Pseudomonadati</taxon>
        <taxon>Thermodesulfobacteriota</taxon>
        <taxon>Desulfovibrionia</taxon>
        <taxon>Desulfovibrionales</taxon>
        <taxon>Desulfovibrionaceae</taxon>
        <taxon>Desulfovibrio</taxon>
    </lineage>
</organism>
<evidence type="ECO:0000259" key="5">
    <source>
        <dbReference type="PROSITE" id="PS50893"/>
    </source>
</evidence>
<feature type="domain" description="ABC transporter" evidence="5">
    <location>
        <begin position="27"/>
        <end position="286"/>
    </location>
</feature>
<keyword evidence="3" id="KW-0547">Nucleotide-binding</keyword>
<dbReference type="PROSITE" id="PS00211">
    <property type="entry name" value="ABC_TRANSPORTER_1"/>
    <property type="match status" value="1"/>
</dbReference>
<dbReference type="GO" id="GO:0016887">
    <property type="term" value="F:ATP hydrolysis activity"/>
    <property type="evidence" value="ECO:0007669"/>
    <property type="project" value="InterPro"/>
</dbReference>
<keyword evidence="7" id="KW-1185">Reference proteome</keyword>
<dbReference type="Proteomes" id="UP000186469">
    <property type="component" value="Unassembled WGS sequence"/>
</dbReference>
<dbReference type="InterPro" id="IPR027417">
    <property type="entry name" value="P-loop_NTPase"/>
</dbReference>
<gene>
    <name evidence="6" type="ORF">SAMN02745728_02172</name>
</gene>
<dbReference type="Pfam" id="PF00005">
    <property type="entry name" value="ABC_tran"/>
    <property type="match status" value="1"/>
</dbReference>
<dbReference type="SUPFAM" id="SSF52540">
    <property type="entry name" value="P-loop containing nucleoside triphosphate hydrolases"/>
    <property type="match status" value="1"/>
</dbReference>
<dbReference type="OrthoDB" id="9809450at2"/>
<comment type="similarity">
    <text evidence="1">Belongs to the ABC transporter superfamily.</text>
</comment>